<reference evidence="3" key="1">
    <citation type="journal article" date="2019" name="Int. J. Syst. Evol. Microbiol.">
        <title>The Global Catalogue of Microorganisms (GCM) 10K type strain sequencing project: providing services to taxonomists for standard genome sequencing and annotation.</title>
        <authorList>
            <consortium name="The Broad Institute Genomics Platform"/>
            <consortium name="The Broad Institute Genome Sequencing Center for Infectious Disease"/>
            <person name="Wu L."/>
            <person name="Ma J."/>
        </authorList>
    </citation>
    <scope>NUCLEOTIDE SEQUENCE [LARGE SCALE GENOMIC DNA]</scope>
    <source>
        <strain evidence="3">KCTC 42953</strain>
    </source>
</reference>
<dbReference type="RefSeq" id="WP_077412292.1">
    <property type="nucleotide sequence ID" value="NZ_JBHRTS010000009.1"/>
</dbReference>
<dbReference type="Pfam" id="PF07027">
    <property type="entry name" value="DUF1318"/>
    <property type="match status" value="1"/>
</dbReference>
<comment type="caution">
    <text evidence="2">The sequence shown here is derived from an EMBL/GenBank/DDBJ whole genome shotgun (WGS) entry which is preliminary data.</text>
</comment>
<evidence type="ECO:0000256" key="1">
    <source>
        <dbReference type="SAM" id="SignalP"/>
    </source>
</evidence>
<name>A0ABV7JBY6_9GAMM</name>
<keyword evidence="1" id="KW-0732">Signal</keyword>
<feature type="signal peptide" evidence="1">
    <location>
        <begin position="1"/>
        <end position="18"/>
    </location>
</feature>
<evidence type="ECO:0000313" key="3">
    <source>
        <dbReference type="Proteomes" id="UP001595533"/>
    </source>
</evidence>
<accession>A0ABV7JBY6</accession>
<proteinExistence type="predicted"/>
<protein>
    <submittedName>
        <fullName evidence="2">YdbL family protein</fullName>
    </submittedName>
</protein>
<keyword evidence="3" id="KW-1185">Reference proteome</keyword>
<gene>
    <name evidence="2" type="ORF">ACFODZ_15380</name>
</gene>
<feature type="chain" id="PRO_5046005560" evidence="1">
    <location>
        <begin position="19"/>
        <end position="203"/>
    </location>
</feature>
<evidence type="ECO:0000313" key="2">
    <source>
        <dbReference type="EMBL" id="MFC3195635.1"/>
    </source>
</evidence>
<dbReference type="EMBL" id="JBHRTS010000009">
    <property type="protein sequence ID" value="MFC3195635.1"/>
    <property type="molecule type" value="Genomic_DNA"/>
</dbReference>
<dbReference type="Proteomes" id="UP001595533">
    <property type="component" value="Unassembled WGS sequence"/>
</dbReference>
<dbReference type="InterPro" id="IPR008309">
    <property type="entry name" value="YdbL"/>
</dbReference>
<sequence length="203" mass="22910">MKKWSRSMTLFSFVWISACVTINVYFPAAEVESAAKEFVGDVLKGDGSEQPAKDDQSALFDGHDIRLMAHQLNPLNWFIGQAHAQSADITLSSPAINALKEKMKSRFSLSLQGYLNQNVVGFTNDGFVEVVDASNLPLRDRQTVKAVVADENRDRTALYREVAIANDHPEWEEQIRQAFVKQWIAQANSGWMYQNQSGQWVKK</sequence>
<organism evidence="2 3">
    <name type="scientific">Marinicella sediminis</name>
    <dbReference type="NCBI Taxonomy" id="1792834"/>
    <lineage>
        <taxon>Bacteria</taxon>
        <taxon>Pseudomonadati</taxon>
        <taxon>Pseudomonadota</taxon>
        <taxon>Gammaproteobacteria</taxon>
        <taxon>Lysobacterales</taxon>
        <taxon>Marinicellaceae</taxon>
        <taxon>Marinicella</taxon>
    </lineage>
</organism>
<dbReference type="PROSITE" id="PS51257">
    <property type="entry name" value="PROKAR_LIPOPROTEIN"/>
    <property type="match status" value="1"/>
</dbReference>